<feature type="region of interest" description="Disordered" evidence="2">
    <location>
        <begin position="1450"/>
        <end position="1578"/>
    </location>
</feature>
<evidence type="ECO:0000259" key="3">
    <source>
        <dbReference type="PROSITE" id="PS51192"/>
    </source>
</evidence>
<feature type="compositionally biased region" description="Polar residues" evidence="2">
    <location>
        <begin position="1527"/>
        <end position="1550"/>
    </location>
</feature>
<feature type="region of interest" description="Disordered" evidence="2">
    <location>
        <begin position="182"/>
        <end position="238"/>
    </location>
</feature>
<dbReference type="InterPro" id="IPR049730">
    <property type="entry name" value="SNF2/RAD54-like_C"/>
</dbReference>
<feature type="compositionally biased region" description="Polar residues" evidence="2">
    <location>
        <begin position="391"/>
        <end position="403"/>
    </location>
</feature>
<dbReference type="Pfam" id="PF00176">
    <property type="entry name" value="SNF2-rel_dom"/>
    <property type="match status" value="1"/>
</dbReference>
<comment type="caution">
    <text evidence="5">The sequence shown here is derived from an EMBL/GenBank/DDBJ whole genome shotgun (WGS) entry which is preliminary data.</text>
</comment>
<dbReference type="GO" id="GO:0005524">
    <property type="term" value="F:ATP binding"/>
    <property type="evidence" value="ECO:0007669"/>
    <property type="project" value="InterPro"/>
</dbReference>
<dbReference type="SMART" id="SM00490">
    <property type="entry name" value="HELICc"/>
    <property type="match status" value="1"/>
</dbReference>
<dbReference type="Pfam" id="PF00271">
    <property type="entry name" value="Helicase_C"/>
    <property type="match status" value="2"/>
</dbReference>
<feature type="compositionally biased region" description="Acidic residues" evidence="2">
    <location>
        <begin position="1491"/>
        <end position="1502"/>
    </location>
</feature>
<evidence type="ECO:0000256" key="2">
    <source>
        <dbReference type="SAM" id="MobiDB-lite"/>
    </source>
</evidence>
<feature type="compositionally biased region" description="Acidic residues" evidence="2">
    <location>
        <begin position="1323"/>
        <end position="1336"/>
    </location>
</feature>
<keyword evidence="5" id="KW-0547">Nucleotide-binding</keyword>
<feature type="compositionally biased region" description="Basic and acidic residues" evidence="2">
    <location>
        <begin position="1450"/>
        <end position="1480"/>
    </location>
</feature>
<dbReference type="InterPro" id="IPR014001">
    <property type="entry name" value="Helicase_ATP-bd"/>
</dbReference>
<name>A0A1Y3DTQ1_PLAKN</name>
<feature type="compositionally biased region" description="Basic residues" evidence="2">
    <location>
        <begin position="1569"/>
        <end position="1578"/>
    </location>
</feature>
<dbReference type="GO" id="GO:0004386">
    <property type="term" value="F:helicase activity"/>
    <property type="evidence" value="ECO:0007669"/>
    <property type="project" value="UniProtKB-KW"/>
</dbReference>
<dbReference type="PANTHER" id="PTHR10799">
    <property type="entry name" value="SNF2/RAD54 HELICASE FAMILY"/>
    <property type="match status" value="1"/>
</dbReference>
<dbReference type="eggNOG" id="KOG0386">
    <property type="taxonomic scope" value="Eukaryota"/>
</dbReference>
<dbReference type="InterPro" id="IPR027417">
    <property type="entry name" value="P-loop_NTPase"/>
</dbReference>
<dbReference type="PROSITE" id="PS51192">
    <property type="entry name" value="HELICASE_ATP_BIND_1"/>
    <property type="match status" value="1"/>
</dbReference>
<keyword evidence="5" id="KW-0347">Helicase</keyword>
<dbReference type="PROSITE" id="PS51194">
    <property type="entry name" value="HELICASE_CTER"/>
    <property type="match status" value="1"/>
</dbReference>
<feature type="compositionally biased region" description="Low complexity" evidence="2">
    <location>
        <begin position="214"/>
        <end position="225"/>
    </location>
</feature>
<accession>A0A1Y3DTQ1</accession>
<keyword evidence="5" id="KW-0067">ATP-binding</keyword>
<feature type="compositionally biased region" description="Basic and acidic residues" evidence="2">
    <location>
        <begin position="87"/>
        <end position="100"/>
    </location>
</feature>
<dbReference type="FunFam" id="3.40.50.10810:FF:000047">
    <property type="entry name" value="DEAD/DEAH box helicase"/>
    <property type="match status" value="1"/>
</dbReference>
<organism evidence="5 6">
    <name type="scientific">Plasmodium knowlesi</name>
    <dbReference type="NCBI Taxonomy" id="5850"/>
    <lineage>
        <taxon>Eukaryota</taxon>
        <taxon>Sar</taxon>
        <taxon>Alveolata</taxon>
        <taxon>Apicomplexa</taxon>
        <taxon>Aconoidasida</taxon>
        <taxon>Haemosporida</taxon>
        <taxon>Plasmodiidae</taxon>
        <taxon>Plasmodium</taxon>
        <taxon>Plasmodium (Plasmodium)</taxon>
    </lineage>
</organism>
<dbReference type="Gene3D" id="3.40.50.10810">
    <property type="entry name" value="Tandem AAA-ATPase domain"/>
    <property type="match status" value="1"/>
</dbReference>
<dbReference type="InterPro" id="IPR001650">
    <property type="entry name" value="Helicase_C-like"/>
</dbReference>
<feature type="domain" description="Helicase C-terminal" evidence="4">
    <location>
        <begin position="941"/>
        <end position="1231"/>
    </location>
</feature>
<feature type="compositionally biased region" description="Acidic residues" evidence="2">
    <location>
        <begin position="226"/>
        <end position="238"/>
    </location>
</feature>
<evidence type="ECO:0000256" key="1">
    <source>
        <dbReference type="ARBA" id="ARBA00022801"/>
    </source>
</evidence>
<dbReference type="EMBL" id="NETL01000022">
    <property type="protein sequence ID" value="OTN66656.1"/>
    <property type="molecule type" value="Genomic_DNA"/>
</dbReference>
<dbReference type="SMART" id="SM00487">
    <property type="entry name" value="DEXDc"/>
    <property type="match status" value="1"/>
</dbReference>
<dbReference type="OMA" id="CRCHRIG"/>
<dbReference type="SUPFAM" id="SSF52540">
    <property type="entry name" value="P-loop containing nucleoside triphosphate hydrolases"/>
    <property type="match status" value="2"/>
</dbReference>
<reference evidence="5 6" key="1">
    <citation type="submission" date="2017-05" db="EMBL/GenBank/DDBJ databases">
        <title>PacBio assembly of a Plasmodium knowlesi genome sequence with Hi-C correction and manual annotation of the SICAvar gene family.</title>
        <authorList>
            <person name="Lapp S.A."/>
            <person name="Geraldo J.A."/>
            <person name="Chien J.-T."/>
            <person name="Ay F."/>
            <person name="Pakala S.B."/>
            <person name="Batugedara G."/>
            <person name="Humphrey J.C."/>
            <person name="Debarry J.D."/>
            <person name="Le Roch K.G."/>
            <person name="Galinski M.R."/>
            <person name="Kissinger J.C."/>
        </authorList>
    </citation>
    <scope>NUCLEOTIDE SEQUENCE [LARGE SCALE GENOMIC DNA]</scope>
    <source>
        <strain evidence="6">Malayan Strain Pk1 (A+)</strain>
    </source>
</reference>
<gene>
    <name evidence="5" type="ORF">PKNOH_S08504200</name>
</gene>
<dbReference type="Gene3D" id="3.40.50.300">
    <property type="entry name" value="P-loop containing nucleotide triphosphate hydrolases"/>
    <property type="match status" value="2"/>
</dbReference>
<evidence type="ECO:0000259" key="4">
    <source>
        <dbReference type="PROSITE" id="PS51194"/>
    </source>
</evidence>
<dbReference type="VEuPathDB" id="PlasmoDB:PKNOH_S08504200"/>
<dbReference type="InterPro" id="IPR000330">
    <property type="entry name" value="SNF2_N"/>
</dbReference>
<feature type="compositionally biased region" description="Basic and acidic residues" evidence="2">
    <location>
        <begin position="1559"/>
        <end position="1568"/>
    </location>
</feature>
<dbReference type="VEuPathDB" id="PlasmoDB:PKNH_0404900"/>
<feature type="region of interest" description="Disordered" evidence="2">
    <location>
        <begin position="1"/>
        <end position="24"/>
    </location>
</feature>
<dbReference type="Proteomes" id="UP000195012">
    <property type="component" value="Unassembled WGS sequence"/>
</dbReference>
<evidence type="ECO:0000313" key="5">
    <source>
        <dbReference type="EMBL" id="OTN66656.1"/>
    </source>
</evidence>
<feature type="region of interest" description="Disordered" evidence="2">
    <location>
        <begin position="391"/>
        <end position="422"/>
    </location>
</feature>
<dbReference type="InterPro" id="IPR038718">
    <property type="entry name" value="SNF2-like_sf"/>
</dbReference>
<sequence length="1578" mass="180767">MEKTDEYLTQHTSVGESGENPICRGEGGSSFCALNMEGTRVDSLNEHVTGINISTKQSNMHEGGGTPTLVVQPDEDTFELTSPLPLHKSDKESKDGNEGKETEEEVDNEDYLYVSEHLRIKKDKQIFVSNALNDYINEHLNFFSTCDKKFFKNENGEAERFMEIGLNLKYLRYRDRMKRKKRRVVKGGSKDSTGVTSSVEAITREEPTNEKASSSDSSSLFSSLSLEDDPSEESSCTSDEDILEKLHFDKESLRTMKKLERSKNDYFKYLSDLCIKYDMMSRFTLPYFERVKGAIRNFPFAHRSRKDRLQGHMETMQAFLENEENIKRIELSQKRLRSDVVNSMFGFHIISDTHPMKVPIKGVNRLGGGESGSTITTSTCNTYRYRTLQSTKRVKTSNQSGNALNGEEGTKRRRRQGVTKVNSQRNRIHGEMGNVQERDYLNDYIKKVERNSKLHNKVGTIKQYILLSNWNDLRNHHHTVSVLSDQRRNNAKILANLCYEQMKLIEENRKIIIERQEKERLRLLKENDMDAYINLLKNTKNKRLQELLDVTEEFLANMSSCVLCQKESILDVESTNEPTSMDPIYPSKGGNITMKSNYKDAREKYLLVSHSVKEKVVQPSILTGGTLMKYQLEGLEWLISLYNNNLNGILADEMGLGKTIQTISLFAYLKEFKWDGICSGKNTHDGVGSRQRRNLVIVPLSTLPNWSSEFEAWCPSIKVITYRGTKSERRGLSKQILESEYDICLTTFDFAIKEKALLIKIFWTYIVVDEGHRMKNSKSRFHIILKNFKSKYRVLLTGTPLQNNLSELWSLLNFLLPKIFSSCQDFEKWFIRPLHNDKDMLDVAITEEEELLIINRLHSVLLPFMLRRVKKDVLKSLPKKYEYNVHIDLSLYQKMLYRQIEMKGFMQINRNGSITNKSCQNVIMELRKVVNHPYLFLQEYNIDDFLVKCSGKFEVLDRMLPKLLRFRHKILIFSQMTKLMDILCDYLDYRGYRFHRLDGNIGLQERRKIIEQFNRDGRHDDAHSDGGGQDDSDGVSGTLHCDRVSGTLHCDRVSGTLHCDRVSGTLHCDRVSGTLHCDRVSGTLRSDSVSGAGVEQTGDTAEGNCIRGDLVHCIEGDPLDEPNGGNDEAMIFMLSTRSGSLGLNLQSADTVIIFDSDFNPHQDIQAMCRCHRIGQKNIVKVFRFITLSGVEELIFQRAQDKLTINDKVIQAGLFNKIYSDEDRKNKLKNIFQRNQKGQVTAQSTNPLVLNYYMQRSDEELKYFLAFDERYFGSEFYAHLETLKREKPDAAQFTYMSEDEEGNGKIGSAQVDSDGMVGDRVEDDKVEDDKVEDDQVEGGELPRKEPPIGEAPSWAEERSSILKEENQNEIEKVLIKSRKLVNKDELPSYLFYDDTNDGIEVEFKRTRKQINVHLMQEENLSNVEFLQMIDSGVEEEVMRSDAVMEAEIIEGAKGEQIKGEEAKGEEGKGEQIKDDEGKGEDAENAPTNGDLLNDDPANDEDPPDAAPPLGTYTSDSPHRKRSPYNFRRSGTTERTYSTSNGRTSEVSSVPSQRGKRKSKSPGEVRLNQEKRKRKSRGST</sequence>
<dbReference type="OrthoDB" id="5857104at2759"/>
<dbReference type="FunFam" id="3.40.50.300:FF:001923">
    <property type="entry name" value="DEAD/DEAH box helicase"/>
    <property type="match status" value="1"/>
</dbReference>
<dbReference type="GO" id="GO:0016787">
    <property type="term" value="F:hydrolase activity"/>
    <property type="evidence" value="ECO:0007669"/>
    <property type="project" value="UniProtKB-KW"/>
</dbReference>
<proteinExistence type="predicted"/>
<feature type="region of interest" description="Disordered" evidence="2">
    <location>
        <begin position="79"/>
        <end position="107"/>
    </location>
</feature>
<feature type="region of interest" description="Disordered" evidence="2">
    <location>
        <begin position="1298"/>
        <end position="1361"/>
    </location>
</feature>
<protein>
    <submittedName>
        <fullName evidence="5">Putative DEAD/DEAH helicase</fullName>
    </submittedName>
</protein>
<keyword evidence="1" id="KW-0378">Hydrolase</keyword>
<feature type="domain" description="Helicase ATP-binding" evidence="3">
    <location>
        <begin position="639"/>
        <end position="818"/>
    </location>
</feature>
<evidence type="ECO:0000313" key="6">
    <source>
        <dbReference type="Proteomes" id="UP000195012"/>
    </source>
</evidence>
<dbReference type="CDD" id="cd18793">
    <property type="entry name" value="SF2_C_SNF"/>
    <property type="match status" value="1"/>
</dbReference>
<dbReference type="VEuPathDB" id="PlasmoDB:PKA1H_040009600"/>